<keyword evidence="2" id="KW-1185">Reference proteome</keyword>
<proteinExistence type="predicted"/>
<evidence type="ECO:0000313" key="2">
    <source>
        <dbReference type="Proteomes" id="UP000019384"/>
    </source>
</evidence>
<dbReference type="HOGENOM" id="CLU_573722_0_0_1"/>
<accession>W6MW68</accession>
<dbReference type="AlphaFoldDB" id="W6MW68"/>
<evidence type="ECO:0000313" key="1">
    <source>
        <dbReference type="EMBL" id="CDK26955.1"/>
    </source>
</evidence>
<dbReference type="GeneID" id="34520339"/>
<gene>
    <name evidence="1" type="ORF">KUCA_T00002932001</name>
</gene>
<sequence>MIRHLRRVTVLKIRIPRSFKFSHDASFSHQSSQLAKLQHKRITSVLEGLPLISQHIDENEVSDLLKLLGYVAWGSQQANLLVKRIVQRLKIQAPDKLLSPSDMNAFYSTWLPMIDDKLVGELESLGSNSTAVNLLIHAHIVRKEYGKAVKLVNEAAILPEIKLDRFPCELLLHHLSYTDRFDCVSQIVKNVAPYHILSSQTLARIFTQAVRKRKTRLCFWMLKHLQHKDEASDFEVPFSPAMELASQCSYTGNRPLLRMVWHSLKLKERLGDTEEYHRLDRTFRVYEVEALSRREGSIYALRNFDSLLKDYDSSLSVLDFPMTVAKLDSELPLVAISDLIKRKSSADQVSITVMNIFLYKLTEAGRQGDAFSLAGALLNHLNDESKMYLIRSLQRTPNPLNAAKMTTMITSDTSYKIKLMALRVLLPTTQYDLSYGILDTFKSHSQKLPKALFGELVVRCQNDHSNAYEQYESLCI</sequence>
<dbReference type="RefSeq" id="XP_022458951.1">
    <property type="nucleotide sequence ID" value="XM_022603224.1"/>
</dbReference>
<organism evidence="1 2">
    <name type="scientific">Kuraishia capsulata CBS 1993</name>
    <dbReference type="NCBI Taxonomy" id="1382522"/>
    <lineage>
        <taxon>Eukaryota</taxon>
        <taxon>Fungi</taxon>
        <taxon>Dikarya</taxon>
        <taxon>Ascomycota</taxon>
        <taxon>Saccharomycotina</taxon>
        <taxon>Pichiomycetes</taxon>
        <taxon>Pichiales</taxon>
        <taxon>Pichiaceae</taxon>
        <taxon>Kuraishia</taxon>
    </lineage>
</organism>
<reference evidence="1" key="1">
    <citation type="submission" date="2013-12" db="EMBL/GenBank/DDBJ databases">
        <authorList>
            <person name="Genoscope - CEA"/>
        </authorList>
    </citation>
    <scope>NUCLEOTIDE SEQUENCE</scope>
    <source>
        <strain evidence="1">CBS 1993</strain>
    </source>
</reference>
<dbReference type="EMBL" id="HG793127">
    <property type="protein sequence ID" value="CDK26955.1"/>
    <property type="molecule type" value="Genomic_DNA"/>
</dbReference>
<reference evidence="1" key="2">
    <citation type="submission" date="2014-02" db="EMBL/GenBank/DDBJ databases">
        <title>Complete DNA sequence of /Kuraishia capsulata/ illustrates novel genomic features among budding yeasts (/Saccharomycotina/).</title>
        <authorList>
            <person name="Morales L."/>
            <person name="Noel B."/>
            <person name="Porcel B."/>
            <person name="Marcet-Houben M."/>
            <person name="Hullo M-F."/>
            <person name="Sacerdot C."/>
            <person name="Tekaia F."/>
            <person name="Leh-Louis V."/>
            <person name="Despons L."/>
            <person name="Khanna V."/>
            <person name="Aury J-M."/>
            <person name="Barbe V."/>
            <person name="Couloux A."/>
            <person name="Labadie K."/>
            <person name="Pelletier E."/>
            <person name="Souciet J-L."/>
            <person name="Boekhout T."/>
            <person name="Gabaldon T."/>
            <person name="Wincker P."/>
            <person name="Dujon B."/>
        </authorList>
    </citation>
    <scope>NUCLEOTIDE SEQUENCE</scope>
    <source>
        <strain evidence="1">CBS 1993</strain>
    </source>
</reference>
<dbReference type="Proteomes" id="UP000019384">
    <property type="component" value="Unassembled WGS sequence"/>
</dbReference>
<protein>
    <recommendedName>
        <fullName evidence="3">ATPase expression protein 1</fullName>
    </recommendedName>
</protein>
<name>W6MW68_9ASCO</name>
<evidence type="ECO:0008006" key="3">
    <source>
        <dbReference type="Google" id="ProtNLM"/>
    </source>
</evidence>